<dbReference type="FunFam" id="1.20.120.350:FF:000017">
    <property type="entry name" value="potassium voltage-gated channel subfamily KQT member 1"/>
    <property type="match status" value="1"/>
</dbReference>
<evidence type="ECO:0000259" key="18">
    <source>
        <dbReference type="Pfam" id="PF00134"/>
    </source>
</evidence>
<feature type="compositionally biased region" description="Basic and acidic residues" evidence="16">
    <location>
        <begin position="150"/>
        <end position="173"/>
    </location>
</feature>
<dbReference type="Pfam" id="PF00134">
    <property type="entry name" value="Cyclin_N"/>
    <property type="match status" value="1"/>
</dbReference>
<feature type="region of interest" description="Disordered" evidence="16">
    <location>
        <begin position="986"/>
        <end position="1033"/>
    </location>
</feature>
<keyword evidence="5" id="KW-0132">Cell division</keyword>
<keyword evidence="10" id="KW-0406">Ion transport</keyword>
<evidence type="ECO:0000256" key="15">
    <source>
        <dbReference type="ARBA" id="ARBA00034430"/>
    </source>
</evidence>
<evidence type="ECO:0000256" key="12">
    <source>
        <dbReference type="ARBA" id="ARBA00023136"/>
    </source>
</evidence>
<dbReference type="EMBL" id="CAJNOU010000299">
    <property type="protein sequence ID" value="CAF0950947.1"/>
    <property type="molecule type" value="Genomic_DNA"/>
</dbReference>
<comment type="caution">
    <text evidence="21">The sequence shown here is derived from an EMBL/GenBank/DDBJ whole genome shotgun (WGS) entry which is preliminary data.</text>
</comment>
<evidence type="ECO:0000256" key="16">
    <source>
        <dbReference type="SAM" id="MobiDB-lite"/>
    </source>
</evidence>
<feature type="domain" description="Potassium channel voltage dependent KCNQ C-terminal" evidence="20">
    <location>
        <begin position="993"/>
        <end position="1147"/>
    </location>
</feature>
<keyword evidence="11" id="KW-0195">Cyclin</keyword>
<feature type="compositionally biased region" description="Polar residues" evidence="16">
    <location>
        <begin position="16"/>
        <end position="25"/>
    </location>
</feature>
<keyword evidence="14" id="KW-0131">Cell cycle</keyword>
<evidence type="ECO:0000256" key="2">
    <source>
        <dbReference type="ARBA" id="ARBA00022448"/>
    </source>
</evidence>
<evidence type="ECO:0000256" key="17">
    <source>
        <dbReference type="SAM" id="Phobius"/>
    </source>
</evidence>
<evidence type="ECO:0000256" key="10">
    <source>
        <dbReference type="ARBA" id="ARBA00023065"/>
    </source>
</evidence>
<evidence type="ECO:0000256" key="4">
    <source>
        <dbReference type="ARBA" id="ARBA00022538"/>
    </source>
</evidence>
<dbReference type="InterPro" id="IPR003937">
    <property type="entry name" value="K_chnl_volt-dep_KCNQ"/>
</dbReference>
<dbReference type="InterPro" id="IPR027359">
    <property type="entry name" value="Volt_channel_dom_sf"/>
</dbReference>
<dbReference type="PROSITE" id="PS00292">
    <property type="entry name" value="CYCLINS"/>
    <property type="match status" value="1"/>
</dbReference>
<proteinExistence type="predicted"/>
<evidence type="ECO:0000256" key="3">
    <source>
        <dbReference type="ARBA" id="ARBA00022475"/>
    </source>
</evidence>
<feature type="region of interest" description="Disordered" evidence="16">
    <location>
        <begin position="948"/>
        <end position="974"/>
    </location>
</feature>
<feature type="compositionally biased region" description="Basic residues" evidence="16">
    <location>
        <begin position="466"/>
        <end position="476"/>
    </location>
</feature>
<dbReference type="Gene3D" id="1.10.472.10">
    <property type="entry name" value="Cyclin-like"/>
    <property type="match status" value="1"/>
</dbReference>
<dbReference type="InterPro" id="IPR005821">
    <property type="entry name" value="Ion_trans_dom"/>
</dbReference>
<dbReference type="Pfam" id="PF00520">
    <property type="entry name" value="Ion_trans"/>
    <property type="match status" value="1"/>
</dbReference>
<feature type="compositionally biased region" description="Basic and acidic residues" evidence="16">
    <location>
        <begin position="381"/>
        <end position="390"/>
    </location>
</feature>
<dbReference type="Proteomes" id="UP000663889">
    <property type="component" value="Unassembled WGS sequence"/>
</dbReference>
<evidence type="ECO:0000259" key="20">
    <source>
        <dbReference type="Pfam" id="PF03520"/>
    </source>
</evidence>
<dbReference type="PANTHER" id="PTHR47735">
    <property type="entry name" value="POTASSIUM VOLTAGE-GATED CHANNEL SUBFAMILY KQT MEMBER 4"/>
    <property type="match status" value="1"/>
</dbReference>
<feature type="compositionally biased region" description="Polar residues" evidence="16">
    <location>
        <begin position="1193"/>
        <end position="1212"/>
    </location>
</feature>
<evidence type="ECO:0000256" key="1">
    <source>
        <dbReference type="ARBA" id="ARBA00004651"/>
    </source>
</evidence>
<evidence type="ECO:0000256" key="7">
    <source>
        <dbReference type="ARBA" id="ARBA00022882"/>
    </source>
</evidence>
<evidence type="ECO:0000256" key="14">
    <source>
        <dbReference type="ARBA" id="ARBA00023306"/>
    </source>
</evidence>
<keyword evidence="9 17" id="KW-1133">Transmembrane helix</keyword>
<evidence type="ECO:0000259" key="19">
    <source>
        <dbReference type="Pfam" id="PF00520"/>
    </source>
</evidence>
<feature type="region of interest" description="Disordered" evidence="16">
    <location>
        <begin position="1174"/>
        <end position="1212"/>
    </location>
</feature>
<feature type="compositionally biased region" description="Basic and acidic residues" evidence="16">
    <location>
        <begin position="453"/>
        <end position="465"/>
    </location>
</feature>
<keyword evidence="6 17" id="KW-0812">Transmembrane</keyword>
<organism evidence="21 22">
    <name type="scientific">Rotaria sordida</name>
    <dbReference type="NCBI Taxonomy" id="392033"/>
    <lineage>
        <taxon>Eukaryota</taxon>
        <taxon>Metazoa</taxon>
        <taxon>Spiralia</taxon>
        <taxon>Gnathifera</taxon>
        <taxon>Rotifera</taxon>
        <taxon>Eurotatoria</taxon>
        <taxon>Bdelloidea</taxon>
        <taxon>Philodinida</taxon>
        <taxon>Philodinidae</taxon>
        <taxon>Rotaria</taxon>
    </lineage>
</organism>
<dbReference type="Gene3D" id="1.20.120.350">
    <property type="entry name" value="Voltage-gated potassium channels. Chain C"/>
    <property type="match status" value="1"/>
</dbReference>
<evidence type="ECO:0000256" key="6">
    <source>
        <dbReference type="ARBA" id="ARBA00022692"/>
    </source>
</evidence>
<dbReference type="GO" id="GO:0008076">
    <property type="term" value="C:voltage-gated potassium channel complex"/>
    <property type="evidence" value="ECO:0007669"/>
    <property type="project" value="TreeGrafter"/>
</dbReference>
<keyword evidence="7" id="KW-0851">Voltage-gated channel</keyword>
<feature type="compositionally biased region" description="Basic residues" evidence="16">
    <location>
        <begin position="1179"/>
        <end position="1189"/>
    </location>
</feature>
<dbReference type="Pfam" id="PF03520">
    <property type="entry name" value="KCNQ_channel"/>
    <property type="match status" value="1"/>
</dbReference>
<protein>
    <submittedName>
        <fullName evidence="21">Uncharacterized protein</fullName>
    </submittedName>
</protein>
<evidence type="ECO:0000256" key="5">
    <source>
        <dbReference type="ARBA" id="ARBA00022618"/>
    </source>
</evidence>
<feature type="domain" description="Ion transport" evidence="19">
    <location>
        <begin position="652"/>
        <end position="910"/>
    </location>
</feature>
<dbReference type="InterPro" id="IPR013821">
    <property type="entry name" value="K_chnl_volt-dep_KCNQ_C"/>
</dbReference>
<comment type="subcellular location">
    <subcellularLocation>
        <location evidence="1">Cell membrane</location>
        <topology evidence="1">Multi-pass membrane protein</topology>
    </subcellularLocation>
</comment>
<evidence type="ECO:0000256" key="9">
    <source>
        <dbReference type="ARBA" id="ARBA00022989"/>
    </source>
</evidence>
<dbReference type="Gene3D" id="6.10.140.1910">
    <property type="match status" value="2"/>
</dbReference>
<feature type="compositionally biased region" description="Polar residues" evidence="16">
    <location>
        <begin position="958"/>
        <end position="974"/>
    </location>
</feature>
<feature type="transmembrane region" description="Helical" evidence="17">
    <location>
        <begin position="650"/>
        <end position="670"/>
    </location>
</feature>
<dbReference type="InterPro" id="IPR036915">
    <property type="entry name" value="Cyclin-like_sf"/>
</dbReference>
<sequence>MLSRSSSFTSSCTESINDNPKSTGNFRHHESLQNLQQFQRQIRPMLSRALNIKNNNQTHLPIISQNIKRTINTILIPTENLPINSLNNNKKYEQQIDTMKRTIIQDDLENIQERLNDMLISVHPINDNDTLLIQTEQTSTTQYFTPKISIDENGKKKHDEHGSQLINDENHSDNDDDELYPMSNGTESATHPFFDVLSTTSYEKEVVKYLLSLEERFMNENEKLRSMKRLRESTNNLKPVQGISISGSNSTVLITPKVRCKLIDWIISVHDYHRLNAAILCRTIHLIDRILLLNDQMTKLDLQLRAVKTSLKNLRNNNNHLIKYNNNKELSSNISINIEENMSILTKNNKNYREKENNEDSDDEAEEEEDDDENSKLVSIKIEHNQEERQQQTSPTKLRSILRKRTEKKMSTETCSNVQQTSIIIDENANDDDEKDDYTGDENEQESNGSNKSIEEESKNNEQQHHRCRNISRHTQRNQFFRTSPSTSLIFPLDTTKIETRTTASSTTIEFHERDYSPTRTACVTFANDKPTLIHRSSSTPQLSGFDIQPRSSVTYINMREDMSTTIPITTTGPSASLSADFHPVYVSPLKYRPLVGLSANQSRLLLEKRVSLLGKPLVLHPIQRRSAKYRRIQLRIYNFLERPHGYKAVIYHTIVFLTVFLCLFLSVVVTMPEYESIASTVLLQTEIIVVIWLATEFALRVWSAGCRSRYQTLMGRLRFMKKPFCALDFTVIMATVVTLCLNSRGSNGVFAASALRGLRFFQILRMLRMDRRGGTWKLLGSVVYAHRQELITTIYIEFLVLIFSSFVMFLVEKDSINEIKETLINNTTNIMTTSSITNFIDTDRHKFETFADALWWGIITLCTVGYGDKVPSSYIGKLLAAICSFIGISFFALPAGILGSGFALKVQQQQRQKHYKRRKIPAVLLIQNLWRVYAADEKSLSKATWKVHVRPPRKEPNPSTTSQTNPNPVSFSSFRMRNNQFLNRVSFRRRTPARETPTIPLNNPTNRKTVSITPSVSMNNPQEGSSSDNEDDRQYYANDVQSLKSIHRHAIRFIRKVKYFVARRKFREALRPYDVTDVIEQYSTGNVDMLARMKYLQARLDKVLGISKSVDSYESGPSLASRICKIERQVDSLDIKVDRLCQLTNSLLECSVRQQASTPTTTGPTTINCIRNGNRFSGSRRQRRRIHPRTTIAASSQSPSQMPTSFRTNSMQPSVNLSLSARNPSHDSLVSLYWLFQDNMNSSRTHHV</sequence>
<evidence type="ECO:0000256" key="11">
    <source>
        <dbReference type="ARBA" id="ARBA00023127"/>
    </source>
</evidence>
<keyword evidence="13" id="KW-0407">Ion channel</keyword>
<dbReference type="InterPro" id="IPR048258">
    <property type="entry name" value="Cyclins_cyclin-box"/>
</dbReference>
<dbReference type="GO" id="GO:0005249">
    <property type="term" value="F:voltage-gated potassium channel activity"/>
    <property type="evidence" value="ECO:0007669"/>
    <property type="project" value="InterPro"/>
</dbReference>
<keyword evidence="2" id="KW-0813">Transport</keyword>
<keyword evidence="3" id="KW-1003">Cell membrane</keyword>
<dbReference type="SUPFAM" id="SSF47954">
    <property type="entry name" value="Cyclin-like"/>
    <property type="match status" value="1"/>
</dbReference>
<feature type="transmembrane region" description="Helical" evidence="17">
    <location>
        <begin position="791"/>
        <end position="812"/>
    </location>
</feature>
<dbReference type="PRINTS" id="PR00169">
    <property type="entry name" value="KCHANNEL"/>
</dbReference>
<feature type="region of interest" description="Disordered" evidence="16">
    <location>
        <begin position="1"/>
        <end position="27"/>
    </location>
</feature>
<keyword evidence="8" id="KW-0630">Potassium</keyword>
<feature type="compositionally biased region" description="Polar residues" evidence="16">
    <location>
        <begin position="1000"/>
        <end position="1028"/>
    </location>
</feature>
<name>A0A814D4Z6_9BILA</name>
<accession>A0A814D4Z6</accession>
<dbReference type="Gene3D" id="1.10.287.70">
    <property type="match status" value="1"/>
</dbReference>
<feature type="region of interest" description="Disordered" evidence="16">
    <location>
        <begin position="150"/>
        <end position="184"/>
    </location>
</feature>
<dbReference type="PANTHER" id="PTHR47735:SF9">
    <property type="entry name" value="POTASSIUM VOLTAGE-GATED CHANNEL SUBFAMILY KQT MEMBER 4-LIKE ISOFORM X1"/>
    <property type="match status" value="1"/>
</dbReference>
<feature type="transmembrane region" description="Helical" evidence="17">
    <location>
        <begin position="725"/>
        <end position="745"/>
    </location>
</feature>
<keyword evidence="12 17" id="KW-0472">Membrane</keyword>
<evidence type="ECO:0000256" key="8">
    <source>
        <dbReference type="ARBA" id="ARBA00022958"/>
    </source>
</evidence>
<keyword evidence="4" id="KW-0633">Potassium transport</keyword>
<dbReference type="FunFam" id="1.10.287.70:FF:000016">
    <property type="entry name" value="Putative potassium voltage-gated channel subfamily KQT member 2"/>
    <property type="match status" value="1"/>
</dbReference>
<evidence type="ECO:0000313" key="22">
    <source>
        <dbReference type="Proteomes" id="UP000663889"/>
    </source>
</evidence>
<dbReference type="GO" id="GO:0051301">
    <property type="term" value="P:cell division"/>
    <property type="evidence" value="ECO:0007669"/>
    <property type="project" value="UniProtKB-KW"/>
</dbReference>
<feature type="region of interest" description="Disordered" evidence="16">
    <location>
        <begin position="349"/>
        <end position="483"/>
    </location>
</feature>
<dbReference type="PRINTS" id="PR01459">
    <property type="entry name" value="KCNQCHANNEL"/>
</dbReference>
<dbReference type="AlphaFoldDB" id="A0A814D4Z6"/>
<feature type="compositionally biased region" description="Acidic residues" evidence="16">
    <location>
        <begin position="359"/>
        <end position="373"/>
    </location>
</feature>
<feature type="compositionally biased region" description="Acidic residues" evidence="16">
    <location>
        <begin position="428"/>
        <end position="445"/>
    </location>
</feature>
<feature type="domain" description="Cyclin N-terminal" evidence="18">
    <location>
        <begin position="251"/>
        <end position="306"/>
    </location>
</feature>
<dbReference type="InterPro" id="IPR006671">
    <property type="entry name" value="Cyclin_N"/>
</dbReference>
<dbReference type="SUPFAM" id="SSF81324">
    <property type="entry name" value="Voltage-gated potassium channels"/>
    <property type="match status" value="1"/>
</dbReference>
<evidence type="ECO:0000313" key="21">
    <source>
        <dbReference type="EMBL" id="CAF0950947.1"/>
    </source>
</evidence>
<comment type="catalytic activity">
    <reaction evidence="15">
        <text>K(+)(in) = K(+)(out)</text>
        <dbReference type="Rhea" id="RHEA:29463"/>
        <dbReference type="ChEBI" id="CHEBI:29103"/>
    </reaction>
</comment>
<feature type="transmembrane region" description="Helical" evidence="17">
    <location>
        <begin position="682"/>
        <end position="704"/>
    </location>
</feature>
<feature type="transmembrane region" description="Helical" evidence="17">
    <location>
        <begin position="879"/>
        <end position="905"/>
    </location>
</feature>
<reference evidence="21" key="1">
    <citation type="submission" date="2021-02" db="EMBL/GenBank/DDBJ databases">
        <authorList>
            <person name="Nowell W R."/>
        </authorList>
    </citation>
    <scope>NUCLEOTIDE SEQUENCE</scope>
</reference>
<feature type="compositionally biased region" description="Low complexity" evidence="16">
    <location>
        <begin position="1"/>
        <end position="15"/>
    </location>
</feature>
<evidence type="ECO:0000256" key="13">
    <source>
        <dbReference type="ARBA" id="ARBA00023303"/>
    </source>
</evidence>
<feature type="compositionally biased region" description="Polar residues" evidence="16">
    <location>
        <begin position="412"/>
        <end position="422"/>
    </location>
</feature>
<gene>
    <name evidence="21" type="ORF">SEV965_LOCUS8253</name>
</gene>